<reference evidence="1 2" key="1">
    <citation type="submission" date="2023-06" db="EMBL/GenBank/DDBJ databases">
        <authorList>
            <person name="Oyuntsetseg B."/>
            <person name="Kim S.B."/>
        </authorList>
    </citation>
    <scope>NUCLEOTIDE SEQUENCE [LARGE SCALE GENOMIC DNA]</scope>
    <source>
        <strain evidence="1 2">2-15</strain>
    </source>
</reference>
<protein>
    <submittedName>
        <fullName evidence="1">Uncharacterized protein</fullName>
    </submittedName>
</protein>
<name>A0A9Y2IC26_9PSEU</name>
<proteinExistence type="predicted"/>
<dbReference type="EMBL" id="CP127294">
    <property type="protein sequence ID" value="WIX76774.1"/>
    <property type="molecule type" value="Genomic_DNA"/>
</dbReference>
<gene>
    <name evidence="1" type="ORF">QRX50_35835</name>
</gene>
<dbReference type="InterPro" id="IPR053801">
    <property type="entry name" value="DUF6959"/>
</dbReference>
<evidence type="ECO:0000313" key="1">
    <source>
        <dbReference type="EMBL" id="WIX76774.1"/>
    </source>
</evidence>
<organism evidence="1 2">
    <name type="scientific">Amycolatopsis carbonis</name>
    <dbReference type="NCBI Taxonomy" id="715471"/>
    <lineage>
        <taxon>Bacteria</taxon>
        <taxon>Bacillati</taxon>
        <taxon>Actinomycetota</taxon>
        <taxon>Actinomycetes</taxon>
        <taxon>Pseudonocardiales</taxon>
        <taxon>Pseudonocardiaceae</taxon>
        <taxon>Amycolatopsis</taxon>
    </lineage>
</organism>
<keyword evidence="2" id="KW-1185">Reference proteome</keyword>
<dbReference type="Proteomes" id="UP001236014">
    <property type="component" value="Chromosome"/>
</dbReference>
<dbReference type="AlphaFoldDB" id="A0A9Y2IC26"/>
<dbReference type="Pfam" id="PF22281">
    <property type="entry name" value="DUF6959"/>
    <property type="match status" value="1"/>
</dbReference>
<dbReference type="RefSeq" id="WP_285967522.1">
    <property type="nucleotide sequence ID" value="NZ_CP127294.1"/>
</dbReference>
<accession>A0A9Y2IC26</accession>
<dbReference type="KEGG" id="acab:QRX50_35835"/>
<sequence>MTKVEVEMLTGQHNYAVLQLPERSFPGIVFSAGSLSVFVGDARELAAAAHPDPEIHDLAQYMADEFGGILDDYAGVLAACGIRPSYGRP</sequence>
<evidence type="ECO:0000313" key="2">
    <source>
        <dbReference type="Proteomes" id="UP001236014"/>
    </source>
</evidence>